<dbReference type="GO" id="GO:0001508">
    <property type="term" value="P:action potential"/>
    <property type="evidence" value="ECO:0007669"/>
    <property type="project" value="TreeGrafter"/>
</dbReference>
<dbReference type="SUPFAM" id="SSF81324">
    <property type="entry name" value="Voltage-gated potassium channels"/>
    <property type="match status" value="1"/>
</dbReference>
<feature type="compositionally biased region" description="Basic and acidic residues" evidence="13">
    <location>
        <begin position="18"/>
        <end position="30"/>
    </location>
</feature>
<feature type="transmembrane region" description="Helical" evidence="14">
    <location>
        <begin position="411"/>
        <end position="433"/>
    </location>
</feature>
<evidence type="ECO:0000256" key="8">
    <source>
        <dbReference type="ARBA" id="ARBA00022958"/>
    </source>
</evidence>
<evidence type="ECO:0000256" key="13">
    <source>
        <dbReference type="SAM" id="MobiDB-lite"/>
    </source>
</evidence>
<keyword evidence="3" id="KW-1003">Cell membrane</keyword>
<dbReference type="Proteomes" id="UP000887575">
    <property type="component" value="Unassembled WGS sequence"/>
</dbReference>
<dbReference type="Gene3D" id="1.10.287.70">
    <property type="match status" value="1"/>
</dbReference>
<sequence>MGNAVAYRHSVAKQQTRKKLENCRKQRERTGGIAFNNNIHGDDGRKREISESHAGTSADSYVRISIGGKSYCVRTELFTPDETRMHRFVGSSHEDRLKMCDGFDQTTTEYYFERNSKLADHLIDYYSTGSLHRPTNVCAERFREELEFWEISLDHLSSCCTILAGDEATAATKKTKGFPQVADDFEPIFDGVCLGSFRLTLWRFLEDPQSSIPAAVFALFSVMFVFASVFGLILGSMPEFQEDSSMAEAYHNMHNRKVHPSDVGSHKFSSSQTLDQNPVFPNFVYKPTDNPAIYLVILEYVCIGWFTFEYTVRLIVYPRRFDFAKKTLNLIDLLTILPFYLELCLPLFGVYASKFKDFTGDELTLTRSAQTWMGAMLVIRVLRVLRMARVFKLARYSTSLQTFGHTLQSSITELSMLSMFLLTGIIFFSTIMYYLERDEPNTDFYSIPAGCWWCVVTMATVGYGDAKPVTTMGKLVATTTSICGIIVLAFPISMIVEKFASAQQKSIEETQLAQAQLSAAANNALLRRFPTRRKQRMRAIVESHDKLLSTVT</sequence>
<keyword evidence="7" id="KW-0851">Voltage-gated channel</keyword>
<keyword evidence="9 14" id="KW-1133">Transmembrane helix</keyword>
<dbReference type="PANTHER" id="PTHR11537">
    <property type="entry name" value="VOLTAGE-GATED POTASSIUM CHANNEL"/>
    <property type="match status" value="1"/>
</dbReference>
<dbReference type="GO" id="GO:0005251">
    <property type="term" value="F:delayed rectifier potassium channel activity"/>
    <property type="evidence" value="ECO:0007669"/>
    <property type="project" value="TreeGrafter"/>
</dbReference>
<feature type="domain" description="Potassium channel tetramerisation-type BTB" evidence="16">
    <location>
        <begin position="62"/>
        <end position="159"/>
    </location>
</feature>
<keyword evidence="10" id="KW-0406">Ion transport</keyword>
<evidence type="ECO:0000256" key="5">
    <source>
        <dbReference type="ARBA" id="ARBA00022692"/>
    </source>
</evidence>
<dbReference type="WBParaSite" id="MBELARI_LOCUS13067">
    <property type="protein sequence ID" value="MBELARI_LOCUS13067"/>
    <property type="gene ID" value="MBELARI_LOCUS13067"/>
</dbReference>
<dbReference type="AlphaFoldDB" id="A0AAF3EGF8"/>
<dbReference type="GO" id="GO:0008076">
    <property type="term" value="C:voltage-gated potassium channel complex"/>
    <property type="evidence" value="ECO:0007669"/>
    <property type="project" value="InterPro"/>
</dbReference>
<feature type="domain" description="Ion transport" evidence="15">
    <location>
        <begin position="253"/>
        <end position="505"/>
    </location>
</feature>
<dbReference type="PRINTS" id="PR00169">
    <property type="entry name" value="KCHANNEL"/>
</dbReference>
<keyword evidence="5 14" id="KW-0812">Transmembrane</keyword>
<accession>A0AAF3EGF8</accession>
<protein>
    <recommendedName>
        <fullName evidence="19">BTB domain-containing protein</fullName>
    </recommendedName>
</protein>
<dbReference type="PRINTS" id="PR01494">
    <property type="entry name" value="KV9CHANNEL"/>
</dbReference>
<dbReference type="InterPro" id="IPR011333">
    <property type="entry name" value="SKP1/BTB/POZ_sf"/>
</dbReference>
<organism evidence="17 18">
    <name type="scientific">Mesorhabditis belari</name>
    <dbReference type="NCBI Taxonomy" id="2138241"/>
    <lineage>
        <taxon>Eukaryota</taxon>
        <taxon>Metazoa</taxon>
        <taxon>Ecdysozoa</taxon>
        <taxon>Nematoda</taxon>
        <taxon>Chromadorea</taxon>
        <taxon>Rhabditida</taxon>
        <taxon>Rhabditina</taxon>
        <taxon>Rhabditomorpha</taxon>
        <taxon>Rhabditoidea</taxon>
        <taxon>Rhabditidae</taxon>
        <taxon>Mesorhabditinae</taxon>
        <taxon>Mesorhabditis</taxon>
    </lineage>
</organism>
<dbReference type="FunFam" id="1.10.287.70:FF:000005">
    <property type="entry name" value="potassium voltage-gated channel subfamily G member 1"/>
    <property type="match status" value="1"/>
</dbReference>
<dbReference type="PANTHER" id="PTHR11537:SF121">
    <property type="entry name" value="BTB DOMAIN-CONTAINING PROTEIN"/>
    <property type="match status" value="1"/>
</dbReference>
<feature type="transmembrane region" description="Helical" evidence="14">
    <location>
        <begin position="475"/>
        <end position="496"/>
    </location>
</feature>
<evidence type="ECO:0000256" key="7">
    <source>
        <dbReference type="ARBA" id="ARBA00022882"/>
    </source>
</evidence>
<keyword evidence="17" id="KW-1185">Reference proteome</keyword>
<keyword evidence="6" id="KW-0631">Potassium channel</keyword>
<evidence type="ECO:0000256" key="9">
    <source>
        <dbReference type="ARBA" id="ARBA00022989"/>
    </source>
</evidence>
<evidence type="ECO:0000313" key="18">
    <source>
        <dbReference type="WBParaSite" id="MBELARI_LOCUS13067"/>
    </source>
</evidence>
<dbReference type="InterPro" id="IPR005821">
    <property type="entry name" value="Ion_trans_dom"/>
</dbReference>
<dbReference type="InterPro" id="IPR003971">
    <property type="entry name" value="K_chnl_volt-dep_Kv5/Kv9"/>
</dbReference>
<feature type="transmembrane region" description="Helical" evidence="14">
    <location>
        <begin position="328"/>
        <end position="352"/>
    </location>
</feature>
<reference evidence="18" key="1">
    <citation type="submission" date="2024-02" db="UniProtKB">
        <authorList>
            <consortium name="WormBaseParasite"/>
        </authorList>
    </citation>
    <scope>IDENTIFICATION</scope>
</reference>
<evidence type="ECO:0008006" key="19">
    <source>
        <dbReference type="Google" id="ProtNLM"/>
    </source>
</evidence>
<evidence type="ECO:0000256" key="14">
    <source>
        <dbReference type="SAM" id="Phobius"/>
    </source>
</evidence>
<dbReference type="InterPro" id="IPR027359">
    <property type="entry name" value="Volt_channel_dom_sf"/>
</dbReference>
<feature type="transmembrane region" description="Helical" evidence="14">
    <location>
        <begin position="292"/>
        <end position="316"/>
    </location>
</feature>
<keyword evidence="11 14" id="KW-0472">Membrane</keyword>
<name>A0AAF3EGF8_9BILA</name>
<feature type="transmembrane region" description="Helical" evidence="14">
    <location>
        <begin position="212"/>
        <end position="234"/>
    </location>
</feature>
<evidence type="ECO:0000256" key="3">
    <source>
        <dbReference type="ARBA" id="ARBA00022475"/>
    </source>
</evidence>
<evidence type="ECO:0000256" key="6">
    <source>
        <dbReference type="ARBA" id="ARBA00022826"/>
    </source>
</evidence>
<evidence type="ECO:0000256" key="4">
    <source>
        <dbReference type="ARBA" id="ARBA00022538"/>
    </source>
</evidence>
<feature type="transmembrane region" description="Helical" evidence="14">
    <location>
        <begin position="445"/>
        <end position="463"/>
    </location>
</feature>
<comment type="subcellular location">
    <subcellularLocation>
        <location evidence="1">Cell membrane</location>
        <topology evidence="1">Multi-pass membrane protein</topology>
    </subcellularLocation>
</comment>
<evidence type="ECO:0000256" key="1">
    <source>
        <dbReference type="ARBA" id="ARBA00004651"/>
    </source>
</evidence>
<keyword evidence="2" id="KW-0813">Transport</keyword>
<dbReference type="GO" id="GO:0051260">
    <property type="term" value="P:protein homooligomerization"/>
    <property type="evidence" value="ECO:0007669"/>
    <property type="project" value="InterPro"/>
</dbReference>
<dbReference type="CDD" id="cd18317">
    <property type="entry name" value="BTB_POZ_Kv"/>
    <property type="match status" value="1"/>
</dbReference>
<evidence type="ECO:0000313" key="17">
    <source>
        <dbReference type="Proteomes" id="UP000887575"/>
    </source>
</evidence>
<dbReference type="InterPro" id="IPR028325">
    <property type="entry name" value="VG_K_chnl"/>
</dbReference>
<proteinExistence type="predicted"/>
<dbReference type="SUPFAM" id="SSF54695">
    <property type="entry name" value="POZ domain"/>
    <property type="match status" value="1"/>
</dbReference>
<dbReference type="Pfam" id="PF00520">
    <property type="entry name" value="Ion_trans"/>
    <property type="match status" value="1"/>
</dbReference>
<dbReference type="FunFam" id="1.20.120.350:FF:000088">
    <property type="entry name" value="Protein CBG09661"/>
    <property type="match status" value="1"/>
</dbReference>
<evidence type="ECO:0000256" key="2">
    <source>
        <dbReference type="ARBA" id="ARBA00022448"/>
    </source>
</evidence>
<evidence type="ECO:0000256" key="10">
    <source>
        <dbReference type="ARBA" id="ARBA00023065"/>
    </source>
</evidence>
<feature type="compositionally biased region" description="Basic and acidic residues" evidence="13">
    <location>
        <begin position="40"/>
        <end position="51"/>
    </location>
</feature>
<dbReference type="PRINTS" id="PR01491">
    <property type="entry name" value="KVCHANNEL"/>
</dbReference>
<keyword evidence="12" id="KW-0407">Ion channel</keyword>
<evidence type="ECO:0000259" key="16">
    <source>
        <dbReference type="Pfam" id="PF02214"/>
    </source>
</evidence>
<evidence type="ECO:0000256" key="11">
    <source>
        <dbReference type="ARBA" id="ARBA00023136"/>
    </source>
</evidence>
<keyword evidence="8" id="KW-0630">Potassium</keyword>
<evidence type="ECO:0000256" key="12">
    <source>
        <dbReference type="ARBA" id="ARBA00023303"/>
    </source>
</evidence>
<keyword evidence="4" id="KW-0633">Potassium transport</keyword>
<dbReference type="Gene3D" id="3.30.710.10">
    <property type="entry name" value="Potassium Channel Kv1.1, Chain A"/>
    <property type="match status" value="1"/>
</dbReference>
<evidence type="ECO:0000259" key="15">
    <source>
        <dbReference type="Pfam" id="PF00520"/>
    </source>
</evidence>
<feature type="region of interest" description="Disordered" evidence="13">
    <location>
        <begin position="1"/>
        <end position="54"/>
    </location>
</feature>
<dbReference type="InterPro" id="IPR003131">
    <property type="entry name" value="T1-type_BTB"/>
</dbReference>
<dbReference type="Pfam" id="PF02214">
    <property type="entry name" value="BTB_2"/>
    <property type="match status" value="1"/>
</dbReference>
<dbReference type="InterPro" id="IPR003968">
    <property type="entry name" value="K_chnl_volt-dep_Kv"/>
</dbReference>
<dbReference type="Gene3D" id="1.20.120.350">
    <property type="entry name" value="Voltage-gated potassium channels. Chain C"/>
    <property type="match status" value="1"/>
</dbReference>